<dbReference type="PRINTS" id="PR00313">
    <property type="entry name" value="CABNDNGRPT"/>
</dbReference>
<gene>
    <name evidence="3" type="primary">cya_8</name>
    <name evidence="3" type="ORF">CI1B_66330</name>
</gene>
<dbReference type="GO" id="GO:0005509">
    <property type="term" value="F:calcium ion binding"/>
    <property type="evidence" value="ECO:0007669"/>
    <property type="project" value="InterPro"/>
</dbReference>
<protein>
    <submittedName>
        <fullName evidence="3">Bifunctional hemolysin/adenylate cyclase</fullName>
    </submittedName>
</protein>
<dbReference type="SUPFAM" id="SSF51120">
    <property type="entry name" value="beta-Roll"/>
    <property type="match status" value="4"/>
</dbReference>
<dbReference type="RefSeq" id="WP_139863264.1">
    <property type="nucleotide sequence ID" value="NZ_CAADFC020000028.1"/>
</dbReference>
<reference evidence="3" key="1">
    <citation type="submission" date="2019-02" db="EMBL/GenBank/DDBJ databases">
        <authorList>
            <person name="Pothier F.J."/>
        </authorList>
    </citation>
    <scope>NUCLEOTIDE SEQUENCE</scope>
    <source>
        <strain evidence="3">CI-1B</strain>
    </source>
</reference>
<sequence>MPIQQTDLITRTSVVPEISQAEDDGSIFSANWTGLSAGVAGTVQANGFIGDGPFGLTSGDHDGFRFELAAGWSVSIDMDASAFGLHNGESFDPFVQIFNSAGAQVASNDDDDGLDSFLTFTNVTGTTQTYTVFVSDLDTTVTDPNNSGASTGSVNSPGSDLGFYRMFINTFDPGNAAHGRIIVGTGGADALDGTAGNDVIELKGGNDTSNGGGGNDVFHWDMFDGSDTIDGGGPQNNVLDVLGNELGQQFTVGSFNGFGFLFTANDLGGPKTVTVNQWIQNLDVHGGDGNDNLVVGASVGSDLQTITFWGDGNDNSVSASTATKAFRIFGGDGNDILVTGSGADKFFGNDGDDFMNGGAGVDELNFASLGRDVNVDLNITTAQNTGGAGFDTILNIENVVGGSGWDTLHGNTVSNYLIGGEGNDKLLGGEGAANTLQGGTGNDTYFVEAAGDTIVEFANEGTDSVQTTLTSFTLAANVENLTKVGSSGFTGVGNGLNNIMTGGSGNDYLVGFGGNDTFIDGAGANTFQGGTGNDIYAVQSNADTVTEFVGEGNDQVQTFLSSYTLAANVEQLVFIGSIDHTGVGNSIANTFTGGAGTDVWTGAGGTDTYNFRTSGNGLDIVTDFNADNANAAEHDHIDLTGRGLNFASLAVTTVSGGVVVGIPGGDAVFLQGVSAGAVDANDFFF</sequence>
<accession>A0A508TQC4</accession>
<evidence type="ECO:0000256" key="1">
    <source>
        <dbReference type="ARBA" id="ARBA00004613"/>
    </source>
</evidence>
<dbReference type="Pfam" id="PF00353">
    <property type="entry name" value="HemolysinCabind"/>
    <property type="match status" value="6"/>
</dbReference>
<keyword evidence="2" id="KW-0964">Secreted</keyword>
<comment type="caution">
    <text evidence="3">The sequence shown here is derived from an EMBL/GenBank/DDBJ whole genome shotgun (WGS) entry which is preliminary data.</text>
</comment>
<name>A0A508TQC4_9BRAD</name>
<evidence type="ECO:0000313" key="3">
    <source>
        <dbReference type="EMBL" id="VIO76755.1"/>
    </source>
</evidence>
<organism evidence="3 4">
    <name type="scientific">Bradyrhizobium ivorense</name>
    <dbReference type="NCBI Taxonomy" id="2511166"/>
    <lineage>
        <taxon>Bacteria</taxon>
        <taxon>Pseudomonadati</taxon>
        <taxon>Pseudomonadota</taxon>
        <taxon>Alphaproteobacteria</taxon>
        <taxon>Hyphomicrobiales</taxon>
        <taxon>Nitrobacteraceae</taxon>
        <taxon>Bradyrhizobium</taxon>
    </lineage>
</organism>
<dbReference type="EMBL" id="CAADFC020000028">
    <property type="protein sequence ID" value="VIO76755.1"/>
    <property type="molecule type" value="Genomic_DNA"/>
</dbReference>
<dbReference type="InterPro" id="IPR011049">
    <property type="entry name" value="Serralysin-like_metalloprot_C"/>
</dbReference>
<dbReference type="Proteomes" id="UP000328092">
    <property type="component" value="Unassembled WGS sequence"/>
</dbReference>
<dbReference type="GO" id="GO:0005576">
    <property type="term" value="C:extracellular region"/>
    <property type="evidence" value="ECO:0007669"/>
    <property type="project" value="UniProtKB-SubCell"/>
</dbReference>
<dbReference type="Gene3D" id="2.150.10.10">
    <property type="entry name" value="Serralysin-like metalloprotease, C-terminal"/>
    <property type="match status" value="2"/>
</dbReference>
<dbReference type="PANTHER" id="PTHR38340:SF1">
    <property type="entry name" value="S-LAYER PROTEIN"/>
    <property type="match status" value="1"/>
</dbReference>
<dbReference type="InterPro" id="IPR001343">
    <property type="entry name" value="Hemolysn_Ca-bd"/>
</dbReference>
<evidence type="ECO:0000313" key="4">
    <source>
        <dbReference type="Proteomes" id="UP000328092"/>
    </source>
</evidence>
<dbReference type="PANTHER" id="PTHR38340">
    <property type="entry name" value="S-LAYER PROTEIN"/>
    <property type="match status" value="1"/>
</dbReference>
<dbReference type="OrthoDB" id="9803927at2"/>
<dbReference type="InterPro" id="IPR050557">
    <property type="entry name" value="RTX_toxin/Mannuronan_C5-epim"/>
</dbReference>
<keyword evidence="4" id="KW-1185">Reference proteome</keyword>
<dbReference type="AlphaFoldDB" id="A0A508TQC4"/>
<dbReference type="Gene3D" id="2.60.120.380">
    <property type="match status" value="1"/>
</dbReference>
<evidence type="ECO:0000256" key="2">
    <source>
        <dbReference type="ARBA" id="ARBA00022525"/>
    </source>
</evidence>
<comment type="subcellular location">
    <subcellularLocation>
        <location evidence="1">Secreted</location>
    </subcellularLocation>
</comment>
<proteinExistence type="predicted"/>